<dbReference type="SUPFAM" id="SSF54495">
    <property type="entry name" value="UBC-like"/>
    <property type="match status" value="1"/>
</dbReference>
<feature type="region of interest" description="Disordered" evidence="3">
    <location>
        <begin position="1"/>
        <end position="22"/>
    </location>
</feature>
<name>A0A8H5BZR1_9AGAR</name>
<feature type="compositionally biased region" description="Low complexity" evidence="3">
    <location>
        <begin position="167"/>
        <end position="177"/>
    </location>
</feature>
<gene>
    <name evidence="5" type="ORF">D9611_005087</name>
</gene>
<dbReference type="EMBL" id="JAACJK010000110">
    <property type="protein sequence ID" value="KAF5332552.1"/>
    <property type="molecule type" value="Genomic_DNA"/>
</dbReference>
<feature type="region of interest" description="Disordered" evidence="3">
    <location>
        <begin position="157"/>
        <end position="186"/>
    </location>
</feature>
<dbReference type="Proteomes" id="UP000541558">
    <property type="component" value="Unassembled WGS sequence"/>
</dbReference>
<dbReference type="Pfam" id="PF00179">
    <property type="entry name" value="UQ_con"/>
    <property type="match status" value="1"/>
</dbReference>
<dbReference type="InterPro" id="IPR016135">
    <property type="entry name" value="UBQ-conjugating_enzyme/RWD"/>
</dbReference>
<dbReference type="GO" id="GO:0016740">
    <property type="term" value="F:transferase activity"/>
    <property type="evidence" value="ECO:0007669"/>
    <property type="project" value="UniProtKB-KW"/>
</dbReference>
<dbReference type="CDD" id="cd23810">
    <property type="entry name" value="UBCc_BIRC6"/>
    <property type="match status" value="1"/>
</dbReference>
<feature type="region of interest" description="Disordered" evidence="3">
    <location>
        <begin position="603"/>
        <end position="636"/>
    </location>
</feature>
<protein>
    <recommendedName>
        <fullName evidence="4">UBC core domain-containing protein</fullName>
    </recommendedName>
</protein>
<dbReference type="OrthoDB" id="47801at2759"/>
<dbReference type="PROSITE" id="PS50127">
    <property type="entry name" value="UBC_2"/>
    <property type="match status" value="1"/>
</dbReference>
<dbReference type="SMART" id="SM00212">
    <property type="entry name" value="UBCc"/>
    <property type="match status" value="1"/>
</dbReference>
<evidence type="ECO:0000256" key="1">
    <source>
        <dbReference type="ARBA" id="ARBA00022679"/>
    </source>
</evidence>
<evidence type="ECO:0000256" key="2">
    <source>
        <dbReference type="ARBA" id="ARBA00022786"/>
    </source>
</evidence>
<accession>A0A8H5BZR1</accession>
<keyword evidence="1" id="KW-0808">Transferase</keyword>
<dbReference type="Gene3D" id="3.10.110.10">
    <property type="entry name" value="Ubiquitin Conjugating Enzyme"/>
    <property type="match status" value="1"/>
</dbReference>
<organism evidence="5 6">
    <name type="scientific">Ephemerocybe angulata</name>
    <dbReference type="NCBI Taxonomy" id="980116"/>
    <lineage>
        <taxon>Eukaryota</taxon>
        <taxon>Fungi</taxon>
        <taxon>Dikarya</taxon>
        <taxon>Basidiomycota</taxon>
        <taxon>Agaricomycotina</taxon>
        <taxon>Agaricomycetes</taxon>
        <taxon>Agaricomycetidae</taxon>
        <taxon>Agaricales</taxon>
        <taxon>Agaricineae</taxon>
        <taxon>Psathyrellaceae</taxon>
        <taxon>Ephemerocybe</taxon>
    </lineage>
</organism>
<dbReference type="AlphaFoldDB" id="A0A8H5BZR1"/>
<evidence type="ECO:0000313" key="5">
    <source>
        <dbReference type="EMBL" id="KAF5332552.1"/>
    </source>
</evidence>
<keyword evidence="6" id="KW-1185">Reference proteome</keyword>
<feature type="compositionally biased region" description="Polar residues" evidence="3">
    <location>
        <begin position="84"/>
        <end position="95"/>
    </location>
</feature>
<feature type="region of interest" description="Disordered" evidence="3">
    <location>
        <begin position="127"/>
        <end position="146"/>
    </location>
</feature>
<evidence type="ECO:0000313" key="6">
    <source>
        <dbReference type="Proteomes" id="UP000541558"/>
    </source>
</evidence>
<keyword evidence="2" id="KW-0833">Ubl conjugation pathway</keyword>
<reference evidence="5 6" key="1">
    <citation type="journal article" date="2020" name="ISME J.">
        <title>Uncovering the hidden diversity of litter-decomposition mechanisms in mushroom-forming fungi.</title>
        <authorList>
            <person name="Floudas D."/>
            <person name="Bentzer J."/>
            <person name="Ahren D."/>
            <person name="Johansson T."/>
            <person name="Persson P."/>
            <person name="Tunlid A."/>
        </authorList>
    </citation>
    <scope>NUCLEOTIDE SEQUENCE [LARGE SCALE GENOMIC DNA]</scope>
    <source>
        <strain evidence="5 6">CBS 175.51</strain>
    </source>
</reference>
<sequence>MARSKRPLSPETDRVTRGKRARVQQLAKEEVIVIDDDDEENDLRTTNKPVYHDETGDDSDIEIIEGPVEIDTLKKGKGKRKASRTTPSNDGTSRTRILHNVEDVAGPSSLVMESDAEMARRLAREWAAEGTPEPQAQAGSSRQMDAYSQVDTIESGASNARGKRPAPQSQTPQPSSTNGKQKNLDIPYITLPNPELSLVDFMTLLTTDRSCSKCGTGIKSPRGGDFHFLPEDQEATTSALCSLLHVVCPKKSCGTAHCRGCFNPVSCFPLCVTGPDRVASCQAFRCCAEVRTVALFEALSAFDRQYLAEKASAEAREKAIKAQPKTHANATVGPGGTGYASGYGGEFGDEFDDDDEFDEDDDWEFEAFLSGQSGAYNVLRRQPQALAIPEPTEDVITEADRALIQALTILTELLPAPYRGDEPAVYDLLPHPSVGALILLSFVPTVLAQHLRNDSVTDWISRSEVYYAMLTLLKALADCELTVPVLVGRRPEFSNSSTLSGWMWEKRQISWQRNEKGEVEMALPLLEHFKKLKRQAETFLRTSRSQFSQSADGEVDEPSFVVGSSLCSDIVGAQEYIQKAMETMHNAFSTAMDEDGIQATYGNGGMASSLAGPSSSNRSKRVRKPTAKAVKGKGKEKSNEAGIQAAAFDLEKEYVAACEKLAFDYVSLATPSPSGSELVYEHYNFANDLRISQNSTRIPKARTHFAKELAVMVTSLPPGIWVRVDEVRNDAIKVMIAGPQGTPYAGGLFEFDCFIPLEYPNKPPVMHNRTTGGGTVRFNPNLYDSGKVCLSLLGTWSGSPEEQWTSKSTLLQVLVSIQSMILNEAPWYNEPGHGQVNLKSQQSISYNRDIASKTVRWAMVDWFKNKHRDGIWRDVIKSHFTLRKEKILQQIAEWAKVDPQMRAYRGRTTQPPRASITTKSLYAGFQHLNLPPPPSPSSSQQTMDLLAEVEQGIRQVEAWPSEG</sequence>
<evidence type="ECO:0000259" key="4">
    <source>
        <dbReference type="PROSITE" id="PS50127"/>
    </source>
</evidence>
<dbReference type="PANTHER" id="PTHR46116">
    <property type="entry name" value="(E3-INDEPENDENT) E2 UBIQUITIN-CONJUGATING ENZYME"/>
    <property type="match status" value="1"/>
</dbReference>
<feature type="region of interest" description="Disordered" evidence="3">
    <location>
        <begin position="37"/>
        <end position="100"/>
    </location>
</feature>
<evidence type="ECO:0000256" key="3">
    <source>
        <dbReference type="SAM" id="MobiDB-lite"/>
    </source>
</evidence>
<dbReference type="InterPro" id="IPR000608">
    <property type="entry name" value="UBC"/>
</dbReference>
<comment type="caution">
    <text evidence="5">The sequence shown here is derived from an EMBL/GenBank/DDBJ whole genome shotgun (WGS) entry which is preliminary data.</text>
</comment>
<feature type="compositionally biased region" description="Basic and acidic residues" evidence="3">
    <location>
        <begin position="42"/>
        <end position="54"/>
    </location>
</feature>
<proteinExistence type="predicted"/>
<feature type="compositionally biased region" description="Basic residues" evidence="3">
    <location>
        <begin position="618"/>
        <end position="632"/>
    </location>
</feature>
<feature type="domain" description="UBC core" evidence="4">
    <location>
        <begin position="700"/>
        <end position="859"/>
    </location>
</feature>